<proteinExistence type="predicted"/>
<dbReference type="Gene3D" id="2.60.40.10">
    <property type="entry name" value="Immunoglobulins"/>
    <property type="match status" value="1"/>
</dbReference>
<organism evidence="1">
    <name type="scientific">marine sediment metagenome</name>
    <dbReference type="NCBI Taxonomy" id="412755"/>
    <lineage>
        <taxon>unclassified sequences</taxon>
        <taxon>metagenomes</taxon>
        <taxon>ecological metagenomes</taxon>
    </lineage>
</organism>
<gene>
    <name evidence="1" type="ORF">S12H4_05890</name>
</gene>
<reference evidence="1" key="1">
    <citation type="journal article" date="2014" name="Front. Microbiol.">
        <title>High frequency of phylogenetically diverse reductive dehalogenase-homologous genes in deep subseafloor sedimentary metagenomes.</title>
        <authorList>
            <person name="Kawai M."/>
            <person name="Futagami T."/>
            <person name="Toyoda A."/>
            <person name="Takaki Y."/>
            <person name="Nishi S."/>
            <person name="Hori S."/>
            <person name="Arai W."/>
            <person name="Tsubouchi T."/>
            <person name="Morono Y."/>
            <person name="Uchiyama I."/>
            <person name="Ito T."/>
            <person name="Fujiyama A."/>
            <person name="Inagaki F."/>
            <person name="Takami H."/>
        </authorList>
    </citation>
    <scope>NUCLEOTIDE SEQUENCE</scope>
    <source>
        <strain evidence="1">Expedition CK06-06</strain>
    </source>
</reference>
<accession>X1QDN2</accession>
<dbReference type="AlphaFoldDB" id="X1QDN2"/>
<dbReference type="InterPro" id="IPR013783">
    <property type="entry name" value="Ig-like_fold"/>
</dbReference>
<evidence type="ECO:0000313" key="1">
    <source>
        <dbReference type="EMBL" id="GAI66333.1"/>
    </source>
</evidence>
<comment type="caution">
    <text evidence="1">The sequence shown here is derived from an EMBL/GenBank/DDBJ whole genome shotgun (WGS) entry which is preliminary data.</text>
</comment>
<protein>
    <recommendedName>
        <fullName evidence="2">CARDB domain-containing protein</fullName>
    </recommendedName>
</protein>
<sequence length="322" mass="34993">MPITLHEGLNPLDASLIPVYVPPPPVCTPGSTKCVGYKLYTCRADGSAWDLTETNSPSCGYVPPPPEFVVSNLFVSPSTVSLGEIVTIKFDVTNVGGPGRSSVYFSLEGPWGLAAPIYFTLDSGQTITYSVPLTPPKVGTYTVTVDSLSATFTCTEPYVPPVCTPGSTKCVGYKLYTCRADGSAWDLTETNSPSCGYVPPVGEFTYSNLSCETVRIPGEAKFDQWLHVEVDIENTGNVPETRSIAVWITTSFASDNYKREVHAKACGYGECPYCKDPTPLELTLNPGETYHYCFCSYRVDPGTIYPVWMQDDKGWVSGKCYG</sequence>
<dbReference type="EMBL" id="BARW01002003">
    <property type="protein sequence ID" value="GAI66333.1"/>
    <property type="molecule type" value="Genomic_DNA"/>
</dbReference>
<evidence type="ECO:0008006" key="2">
    <source>
        <dbReference type="Google" id="ProtNLM"/>
    </source>
</evidence>
<name>X1QDN2_9ZZZZ</name>